<gene>
    <name evidence="4" type="ORF">C479_11780</name>
</gene>
<dbReference type="CDD" id="cd00090">
    <property type="entry name" value="HTH_ARSR"/>
    <property type="match status" value="1"/>
</dbReference>
<dbReference type="EMBL" id="AOIQ01000017">
    <property type="protein sequence ID" value="ELZ09496.1"/>
    <property type="molecule type" value="Genomic_DNA"/>
</dbReference>
<dbReference type="PATRIC" id="fig|1227490.4.peg.2405"/>
<feature type="region of interest" description="Disordered" evidence="1">
    <location>
        <begin position="91"/>
        <end position="116"/>
    </location>
</feature>
<evidence type="ECO:0000259" key="3">
    <source>
        <dbReference type="Pfam" id="PF24042"/>
    </source>
</evidence>
<evidence type="ECO:0000256" key="1">
    <source>
        <dbReference type="SAM" id="MobiDB-lite"/>
    </source>
</evidence>
<dbReference type="Gene3D" id="1.10.10.10">
    <property type="entry name" value="Winged helix-like DNA-binding domain superfamily/Winged helix DNA-binding domain"/>
    <property type="match status" value="1"/>
</dbReference>
<organism evidence="4 5">
    <name type="scientific">Halovivax asiaticus JCM 14624</name>
    <dbReference type="NCBI Taxonomy" id="1227490"/>
    <lineage>
        <taxon>Archaea</taxon>
        <taxon>Methanobacteriati</taxon>
        <taxon>Methanobacteriota</taxon>
        <taxon>Stenosarchaea group</taxon>
        <taxon>Halobacteria</taxon>
        <taxon>Halobacteriales</taxon>
        <taxon>Natrialbaceae</taxon>
        <taxon>Halovivax</taxon>
    </lineage>
</organism>
<feature type="compositionally biased region" description="Basic and acidic residues" evidence="1">
    <location>
        <begin position="91"/>
        <end position="111"/>
    </location>
</feature>
<dbReference type="Pfam" id="PF24042">
    <property type="entry name" value="DUF7351"/>
    <property type="match status" value="1"/>
</dbReference>
<dbReference type="InterPro" id="IPR036388">
    <property type="entry name" value="WH-like_DNA-bd_sf"/>
</dbReference>
<dbReference type="InterPro" id="IPR036390">
    <property type="entry name" value="WH_DNA-bd_sf"/>
</dbReference>
<keyword evidence="5" id="KW-1185">Reference proteome</keyword>
<evidence type="ECO:0008006" key="6">
    <source>
        <dbReference type="Google" id="ProtNLM"/>
    </source>
</evidence>
<proteinExistence type="predicted"/>
<protein>
    <recommendedName>
        <fullName evidence="6">ArsR family transcriptional regulator</fullName>
    </recommendedName>
</protein>
<evidence type="ECO:0000313" key="4">
    <source>
        <dbReference type="EMBL" id="ELZ09496.1"/>
    </source>
</evidence>
<dbReference type="InterPro" id="IPR011991">
    <property type="entry name" value="ArsR-like_HTH"/>
</dbReference>
<dbReference type="InterPro" id="IPR055775">
    <property type="entry name" value="DUF7351"/>
</dbReference>
<dbReference type="InterPro" id="IPR055771">
    <property type="entry name" value="DUF7347"/>
</dbReference>
<feature type="domain" description="DUF7351" evidence="3">
    <location>
        <begin position="148"/>
        <end position="325"/>
    </location>
</feature>
<dbReference type="OrthoDB" id="8482at2157"/>
<dbReference type="STRING" id="1227490.C479_11780"/>
<dbReference type="Proteomes" id="UP000011560">
    <property type="component" value="Unassembled WGS sequence"/>
</dbReference>
<feature type="domain" description="DUF7347" evidence="2">
    <location>
        <begin position="32"/>
        <end position="98"/>
    </location>
</feature>
<name>M0BF50_9EURY</name>
<evidence type="ECO:0000259" key="2">
    <source>
        <dbReference type="Pfam" id="PF24038"/>
    </source>
</evidence>
<reference evidence="4 5" key="1">
    <citation type="journal article" date="2014" name="PLoS Genet.">
        <title>Phylogenetically driven sequencing of extremely halophilic archaea reveals strategies for static and dynamic osmo-response.</title>
        <authorList>
            <person name="Becker E.A."/>
            <person name="Seitzer P.M."/>
            <person name="Tritt A."/>
            <person name="Larsen D."/>
            <person name="Krusor M."/>
            <person name="Yao A.I."/>
            <person name="Wu D."/>
            <person name="Madern D."/>
            <person name="Eisen J.A."/>
            <person name="Darling A.E."/>
            <person name="Facciotti M.T."/>
        </authorList>
    </citation>
    <scope>NUCLEOTIDE SEQUENCE [LARGE SCALE GENOMIC DNA]</scope>
    <source>
        <strain evidence="4 5">JCM 14624</strain>
    </source>
</reference>
<dbReference type="Pfam" id="PF24038">
    <property type="entry name" value="DUF7347"/>
    <property type="match status" value="1"/>
</dbReference>
<dbReference type="AlphaFoldDB" id="M0BF50"/>
<dbReference type="RefSeq" id="WP_007702646.1">
    <property type="nucleotide sequence ID" value="NZ_AOIQ01000017.1"/>
</dbReference>
<accession>M0BF50</accession>
<dbReference type="SUPFAM" id="SSF46785">
    <property type="entry name" value="Winged helix' DNA-binding domain"/>
    <property type="match status" value="1"/>
</dbReference>
<comment type="caution">
    <text evidence="4">The sequence shown here is derived from an EMBL/GenBank/DDBJ whole genome shotgun (WGS) entry which is preliminary data.</text>
</comment>
<evidence type="ECO:0000313" key="5">
    <source>
        <dbReference type="Proteomes" id="UP000011560"/>
    </source>
</evidence>
<sequence length="339" mass="36818">MSGTDHSEFDPFAEDAVPADDPAFACTDCLDPADAFALVANETRLSILQALWAADERPVAFSDLRRAVGVRDSAQFNYHLQQLEGHFVTKVDGGSRADGRGESGGAHHGDADGATGYDFKHAGEKVVRSVIAGSFNEHPTIEPFTVQGRCVDCNGQLEASYGEEHLAITCTACGHGHGEYQFPPGGLGDRSRVEIAEAFDQRVRHLHCLAADGVCPECSGRMETRVVEADADCCLGASTRVDHECSQCGHTLCSAPGLRLLDHSTVVNFHQERGVRLEERPYWTLPWCVSDEYTELVEREPARLAVRMPLDGDELRVTMTGDLDVLETGIVESAEENGM</sequence>